<gene>
    <name evidence="1" type="ORF">METZ01_LOCUS182143</name>
</gene>
<dbReference type="PANTHER" id="PTHR43737:SF1">
    <property type="entry name" value="DUF1501 DOMAIN-CONTAINING PROTEIN"/>
    <property type="match status" value="1"/>
</dbReference>
<name>A0A382CTT9_9ZZZZ</name>
<dbReference type="InterPro" id="IPR010869">
    <property type="entry name" value="DUF1501"/>
</dbReference>
<dbReference type="AlphaFoldDB" id="A0A382CTT9"/>
<dbReference type="Gene3D" id="3.40.720.10">
    <property type="entry name" value="Alkaline Phosphatase, subunit A"/>
    <property type="match status" value="1"/>
</dbReference>
<reference evidence="1" key="1">
    <citation type="submission" date="2018-05" db="EMBL/GenBank/DDBJ databases">
        <authorList>
            <person name="Lanie J.A."/>
            <person name="Ng W.-L."/>
            <person name="Kazmierczak K.M."/>
            <person name="Andrzejewski T.M."/>
            <person name="Davidsen T.M."/>
            <person name="Wayne K.J."/>
            <person name="Tettelin H."/>
            <person name="Glass J.I."/>
            <person name="Rusch D."/>
            <person name="Podicherti R."/>
            <person name="Tsui H.-C.T."/>
            <person name="Winkler M.E."/>
        </authorList>
    </citation>
    <scope>NUCLEOTIDE SEQUENCE</scope>
</reference>
<dbReference type="InterPro" id="IPR006311">
    <property type="entry name" value="TAT_signal"/>
</dbReference>
<proteinExistence type="predicted"/>
<dbReference type="SUPFAM" id="SSF53649">
    <property type="entry name" value="Alkaline phosphatase-like"/>
    <property type="match status" value="1"/>
</dbReference>
<dbReference type="EMBL" id="UINC01035997">
    <property type="protein sequence ID" value="SVB29289.1"/>
    <property type="molecule type" value="Genomic_DNA"/>
</dbReference>
<organism evidence="1">
    <name type="scientific">marine metagenome</name>
    <dbReference type="NCBI Taxonomy" id="408172"/>
    <lineage>
        <taxon>unclassified sequences</taxon>
        <taxon>metagenomes</taxon>
        <taxon>ecological metagenomes</taxon>
    </lineage>
</organism>
<dbReference type="PANTHER" id="PTHR43737">
    <property type="entry name" value="BLL7424 PROTEIN"/>
    <property type="match status" value="1"/>
</dbReference>
<dbReference type="PROSITE" id="PS51318">
    <property type="entry name" value="TAT"/>
    <property type="match status" value="1"/>
</dbReference>
<sequence length="469" mass="52053">MQALARRTFLKDSAMGLGSIALASLLQSEGHANGLEEDGVLRKLHLPARAKRVIFLFMAGGPSHVDLFDPKPLLNEMDGKKIPPHLLKDHQSFALIRGTPSLKGSPYQFAPRGQSGIIMSELLPHLATVADELTVIRSMKTTTNVHDPGVNMMNCGTQLFGRPTLGAWLSYGLGSENRNLPGYVVLTSGSDDGQPLLQSFWGNGFLDSRHQGVPFLKGPDPVLHLTNPKGVDRNRRRQQLDLINWMNKRHHEEVNDPEILSRVASYEMAYRMQASVPELTDLSKESKGTLSLYGANPGKPSFANNCLLARRLVERGVRFVQLYDRGWDSHTHIEREHKRQCGAADRPITALLKDLKQRGLLEDTLVIWGGEFGRTPVAQVSGKTYGRDHHPHGFTMWMAGGGTKQGLTYGETDEFGYHVAEDPVHVRDLHATILHLLGIDHHKFKYKFKGLDLGLTGVESSRVVKDLLA</sequence>
<accession>A0A382CTT9</accession>
<protein>
    <submittedName>
        <fullName evidence="1">Uncharacterized protein</fullName>
    </submittedName>
</protein>
<evidence type="ECO:0000313" key="1">
    <source>
        <dbReference type="EMBL" id="SVB29289.1"/>
    </source>
</evidence>
<dbReference type="InterPro" id="IPR017850">
    <property type="entry name" value="Alkaline_phosphatase_core_sf"/>
</dbReference>
<dbReference type="Pfam" id="PF07394">
    <property type="entry name" value="DUF1501"/>
    <property type="match status" value="1"/>
</dbReference>